<comment type="caution">
    <text evidence="2">The sequence shown here is derived from an EMBL/GenBank/DDBJ whole genome shotgun (WGS) entry which is preliminary data.</text>
</comment>
<dbReference type="Pfam" id="PF07929">
    <property type="entry name" value="PRiA4_ORF3"/>
    <property type="match status" value="1"/>
</dbReference>
<dbReference type="AlphaFoldDB" id="A0A840BND5"/>
<evidence type="ECO:0000313" key="3">
    <source>
        <dbReference type="Proteomes" id="UP000577362"/>
    </source>
</evidence>
<gene>
    <name evidence="2" type="ORF">GGR16_000027</name>
</gene>
<dbReference type="PANTHER" id="PTHR41878:SF1">
    <property type="entry name" value="TNPR PROTEIN"/>
    <property type="match status" value="1"/>
</dbReference>
<proteinExistence type="predicted"/>
<organism evidence="2 3">
    <name type="scientific">Chelatococcus caeni</name>
    <dbReference type="NCBI Taxonomy" id="1348468"/>
    <lineage>
        <taxon>Bacteria</taxon>
        <taxon>Pseudomonadati</taxon>
        <taxon>Pseudomonadota</taxon>
        <taxon>Alphaproteobacteria</taxon>
        <taxon>Hyphomicrobiales</taxon>
        <taxon>Chelatococcaceae</taxon>
        <taxon>Chelatococcus</taxon>
    </lineage>
</organism>
<feature type="domain" description="Plasmid pRiA4b Orf3-like" evidence="1">
    <location>
        <begin position="13"/>
        <end position="182"/>
    </location>
</feature>
<dbReference type="SUPFAM" id="SSF159941">
    <property type="entry name" value="MM3350-like"/>
    <property type="match status" value="1"/>
</dbReference>
<dbReference type="RefSeq" id="WP_183315325.1">
    <property type="nucleotide sequence ID" value="NZ_JACIEN010000001.1"/>
</dbReference>
<dbReference type="InterPro" id="IPR024047">
    <property type="entry name" value="MM3350-like_sf"/>
</dbReference>
<dbReference type="InterPro" id="IPR012912">
    <property type="entry name" value="Plasmid_pRiA4b_Orf3-like"/>
</dbReference>
<accession>A0A840BND5</accession>
<evidence type="ECO:0000313" key="2">
    <source>
        <dbReference type="EMBL" id="MBB4015021.1"/>
    </source>
</evidence>
<name>A0A840BND5_9HYPH</name>
<sequence>MLSKKKPAAANTAVQLKVRIEGIEPEIWRRIIVPATLTLRELHAVLQGAIGWQDYHLHMFEIGGKRFEVPENDKVGPEDGYADERKQTLAKILTKKMEFLYVYDFGDDWRHLVTVEDIAAPASVRHFSPRCIAGERACPPEDCGGVYRYPEFLDALADPDHPEHREMVDWAGGFEPEVFSLSQANALIGAICALYGERGWGFRQP</sequence>
<evidence type="ECO:0000259" key="1">
    <source>
        <dbReference type="Pfam" id="PF07929"/>
    </source>
</evidence>
<dbReference type="Proteomes" id="UP000577362">
    <property type="component" value="Unassembled WGS sequence"/>
</dbReference>
<reference evidence="2 3" key="1">
    <citation type="submission" date="2020-08" db="EMBL/GenBank/DDBJ databases">
        <title>Genomic Encyclopedia of Type Strains, Phase IV (KMG-IV): sequencing the most valuable type-strain genomes for metagenomic binning, comparative biology and taxonomic classification.</title>
        <authorList>
            <person name="Goeker M."/>
        </authorList>
    </citation>
    <scope>NUCLEOTIDE SEQUENCE [LARGE SCALE GENOMIC DNA]</scope>
    <source>
        <strain evidence="2 3">DSM 103737</strain>
    </source>
</reference>
<protein>
    <recommendedName>
        <fullName evidence="1">Plasmid pRiA4b Orf3-like domain-containing protein</fullName>
    </recommendedName>
</protein>
<keyword evidence="3" id="KW-1185">Reference proteome</keyword>
<dbReference type="PANTHER" id="PTHR41878">
    <property type="entry name" value="LEXA REPRESSOR-RELATED"/>
    <property type="match status" value="1"/>
</dbReference>
<dbReference type="Gene3D" id="3.10.290.30">
    <property type="entry name" value="MM3350-like"/>
    <property type="match status" value="1"/>
</dbReference>
<dbReference type="EMBL" id="JACIEN010000001">
    <property type="protein sequence ID" value="MBB4015021.1"/>
    <property type="molecule type" value="Genomic_DNA"/>
</dbReference>